<gene>
    <name evidence="3" type="ORF">MPOR_16530</name>
</gene>
<dbReference type="Gene3D" id="3.40.50.12370">
    <property type="match status" value="1"/>
</dbReference>
<dbReference type="InterPro" id="IPR006016">
    <property type="entry name" value="UspA"/>
</dbReference>
<dbReference type="PRINTS" id="PR01438">
    <property type="entry name" value="UNVRSLSTRESS"/>
</dbReference>
<dbReference type="SUPFAM" id="SSF52402">
    <property type="entry name" value="Adenine nucleotide alpha hydrolases-like"/>
    <property type="match status" value="2"/>
</dbReference>
<dbReference type="Proteomes" id="UP000466785">
    <property type="component" value="Chromosome"/>
</dbReference>
<comment type="similarity">
    <text evidence="1">Belongs to the universal stress protein A family.</text>
</comment>
<evidence type="ECO:0000256" key="1">
    <source>
        <dbReference type="ARBA" id="ARBA00008791"/>
    </source>
</evidence>
<dbReference type="KEGG" id="mpof:MPOR_16530"/>
<feature type="domain" description="UspA" evidence="2">
    <location>
        <begin position="231"/>
        <end position="281"/>
    </location>
</feature>
<dbReference type="Gene3D" id="3.40.50.620">
    <property type="entry name" value="HUPs"/>
    <property type="match status" value="1"/>
</dbReference>
<dbReference type="PANTHER" id="PTHR46268:SF6">
    <property type="entry name" value="UNIVERSAL STRESS PROTEIN UP12"/>
    <property type="match status" value="1"/>
</dbReference>
<dbReference type="Pfam" id="PF00582">
    <property type="entry name" value="Usp"/>
    <property type="match status" value="2"/>
</dbReference>
<name>A0A6N4VA83_9MYCO</name>
<organism evidence="3 4">
    <name type="scientific">Mycolicibacterium poriferae</name>
    <dbReference type="NCBI Taxonomy" id="39694"/>
    <lineage>
        <taxon>Bacteria</taxon>
        <taxon>Bacillati</taxon>
        <taxon>Actinomycetota</taxon>
        <taxon>Actinomycetes</taxon>
        <taxon>Mycobacteriales</taxon>
        <taxon>Mycobacteriaceae</taxon>
        <taxon>Mycolicibacterium</taxon>
    </lineage>
</organism>
<accession>A0A6N4VA83</accession>
<dbReference type="AlphaFoldDB" id="A0A6N4VA83"/>
<dbReference type="RefSeq" id="WP_163673215.1">
    <property type="nucleotide sequence ID" value="NZ_AP022570.1"/>
</dbReference>
<keyword evidence="4" id="KW-1185">Reference proteome</keyword>
<sequence>MPTNVIVGYDGSPSAGEAISAGASLFPEAHAWVVYVWTPPFGSTRLRRRLRTSARDIDDLVELIEREGQREADAIAAAGVALATAAEWDAEPLVNRTMGSDGLRLAQLAEQLHGDAIVVGSRGLSGTDAVLGSVSDLVVHYATVPVLVVPNPLLITGFEALREGPVVVGYDGSDGAEKALDSARRLFPGRRLLLAAVRDGDEDVPVGPAARDAELLSLRMPKLAGPASRVAADLLVECADQHDAAVLVVGSRGRSTIREVLLGSVARGAVHRTHRPVLVVHG</sequence>
<protein>
    <submittedName>
        <fullName evidence="3">Universal stress protein</fullName>
    </submittedName>
</protein>
<dbReference type="PANTHER" id="PTHR46268">
    <property type="entry name" value="STRESS RESPONSE PROTEIN NHAX"/>
    <property type="match status" value="1"/>
</dbReference>
<proteinExistence type="inferred from homology"/>
<reference evidence="3 4" key="1">
    <citation type="journal article" date="2019" name="Emerg. Microbes Infect.">
        <title>Comprehensive subspecies identification of 175 nontuberculous mycobacteria species based on 7547 genomic profiles.</title>
        <authorList>
            <person name="Matsumoto Y."/>
            <person name="Kinjo T."/>
            <person name="Motooka D."/>
            <person name="Nabeya D."/>
            <person name="Jung N."/>
            <person name="Uechi K."/>
            <person name="Horii T."/>
            <person name="Iida T."/>
            <person name="Fujita J."/>
            <person name="Nakamura S."/>
        </authorList>
    </citation>
    <scope>NUCLEOTIDE SEQUENCE [LARGE SCALE GENOMIC DNA]</scope>
    <source>
        <strain evidence="3 4">JCM 12603</strain>
    </source>
</reference>
<dbReference type="InterPro" id="IPR006015">
    <property type="entry name" value="Universal_stress_UspA"/>
</dbReference>
<feature type="domain" description="UspA" evidence="2">
    <location>
        <begin position="3"/>
        <end position="150"/>
    </location>
</feature>
<dbReference type="InterPro" id="IPR014729">
    <property type="entry name" value="Rossmann-like_a/b/a_fold"/>
</dbReference>
<evidence type="ECO:0000259" key="2">
    <source>
        <dbReference type="Pfam" id="PF00582"/>
    </source>
</evidence>
<evidence type="ECO:0000313" key="4">
    <source>
        <dbReference type="Proteomes" id="UP000466785"/>
    </source>
</evidence>
<dbReference type="EMBL" id="AP022570">
    <property type="protein sequence ID" value="BBX50627.1"/>
    <property type="molecule type" value="Genomic_DNA"/>
</dbReference>
<evidence type="ECO:0000313" key="3">
    <source>
        <dbReference type="EMBL" id="BBX50627.1"/>
    </source>
</evidence>